<evidence type="ECO:0000256" key="2">
    <source>
        <dbReference type="ARBA" id="ARBA00023015"/>
    </source>
</evidence>
<dbReference type="PANTHER" id="PTHR30346:SF17">
    <property type="entry name" value="LYSR FAMILY TRANSCRIPTIONAL REGULATOR"/>
    <property type="match status" value="1"/>
</dbReference>
<accession>A0ABW3BZT9</accession>
<evidence type="ECO:0000259" key="5">
    <source>
        <dbReference type="PROSITE" id="PS50931"/>
    </source>
</evidence>
<organism evidence="6 7">
    <name type="scientific">Sphingosinicella xenopeptidilytica</name>
    <dbReference type="NCBI Taxonomy" id="364098"/>
    <lineage>
        <taxon>Bacteria</taxon>
        <taxon>Pseudomonadati</taxon>
        <taxon>Pseudomonadota</taxon>
        <taxon>Alphaproteobacteria</taxon>
        <taxon>Sphingomonadales</taxon>
        <taxon>Sphingosinicellaceae</taxon>
        <taxon>Sphingosinicella</taxon>
    </lineage>
</organism>
<keyword evidence="2" id="KW-0805">Transcription regulation</keyword>
<dbReference type="Gene3D" id="1.10.10.10">
    <property type="entry name" value="Winged helix-like DNA-binding domain superfamily/Winged helix DNA-binding domain"/>
    <property type="match status" value="1"/>
</dbReference>
<evidence type="ECO:0000313" key="6">
    <source>
        <dbReference type="EMBL" id="MFD0847114.1"/>
    </source>
</evidence>
<evidence type="ECO:0000313" key="7">
    <source>
        <dbReference type="Proteomes" id="UP001597124"/>
    </source>
</evidence>
<dbReference type="CDD" id="cd08414">
    <property type="entry name" value="PBP2_LTTR_aromatics_like"/>
    <property type="match status" value="1"/>
</dbReference>
<dbReference type="EMBL" id="JBHTIK010000001">
    <property type="protein sequence ID" value="MFD0847114.1"/>
    <property type="molecule type" value="Genomic_DNA"/>
</dbReference>
<dbReference type="SUPFAM" id="SSF46785">
    <property type="entry name" value="Winged helix' DNA-binding domain"/>
    <property type="match status" value="1"/>
</dbReference>
<dbReference type="PRINTS" id="PR00039">
    <property type="entry name" value="HTHLYSR"/>
</dbReference>
<keyword evidence="7" id="KW-1185">Reference proteome</keyword>
<dbReference type="InterPro" id="IPR000847">
    <property type="entry name" value="LysR_HTH_N"/>
</dbReference>
<evidence type="ECO:0000256" key="3">
    <source>
        <dbReference type="ARBA" id="ARBA00023125"/>
    </source>
</evidence>
<dbReference type="Proteomes" id="UP001597124">
    <property type="component" value="Unassembled WGS sequence"/>
</dbReference>
<dbReference type="InterPro" id="IPR036390">
    <property type="entry name" value="WH_DNA-bd_sf"/>
</dbReference>
<evidence type="ECO:0000256" key="1">
    <source>
        <dbReference type="ARBA" id="ARBA00009437"/>
    </source>
</evidence>
<name>A0ABW3BZT9_SPHXN</name>
<dbReference type="InterPro" id="IPR036388">
    <property type="entry name" value="WH-like_DNA-bd_sf"/>
</dbReference>
<comment type="similarity">
    <text evidence="1">Belongs to the LysR transcriptional regulatory family.</text>
</comment>
<keyword evidence="4" id="KW-0804">Transcription</keyword>
<dbReference type="RefSeq" id="WP_381485494.1">
    <property type="nucleotide sequence ID" value="NZ_JBHTIK010000001.1"/>
</dbReference>
<dbReference type="InterPro" id="IPR005119">
    <property type="entry name" value="LysR_subst-bd"/>
</dbReference>
<dbReference type="SUPFAM" id="SSF53850">
    <property type="entry name" value="Periplasmic binding protein-like II"/>
    <property type="match status" value="1"/>
</dbReference>
<gene>
    <name evidence="6" type="ORF">ACFQ00_02135</name>
</gene>
<dbReference type="PROSITE" id="PS50931">
    <property type="entry name" value="HTH_LYSR"/>
    <property type="match status" value="1"/>
</dbReference>
<dbReference type="Pfam" id="PF03466">
    <property type="entry name" value="LysR_substrate"/>
    <property type="match status" value="1"/>
</dbReference>
<feature type="domain" description="HTH lysR-type" evidence="5">
    <location>
        <begin position="1"/>
        <end position="58"/>
    </location>
</feature>
<reference evidence="7" key="1">
    <citation type="journal article" date="2019" name="Int. J. Syst. Evol. Microbiol.">
        <title>The Global Catalogue of Microorganisms (GCM) 10K type strain sequencing project: providing services to taxonomists for standard genome sequencing and annotation.</title>
        <authorList>
            <consortium name="The Broad Institute Genomics Platform"/>
            <consortium name="The Broad Institute Genome Sequencing Center for Infectious Disease"/>
            <person name="Wu L."/>
            <person name="Ma J."/>
        </authorList>
    </citation>
    <scope>NUCLEOTIDE SEQUENCE [LARGE SCALE GENOMIC DNA]</scope>
    <source>
        <strain evidence="7">CCUG 52537</strain>
    </source>
</reference>
<dbReference type="Pfam" id="PF00126">
    <property type="entry name" value="HTH_1"/>
    <property type="match status" value="1"/>
</dbReference>
<evidence type="ECO:0000256" key="4">
    <source>
        <dbReference type="ARBA" id="ARBA00023163"/>
    </source>
</evidence>
<sequence>MDLRQLRYFVTLCEELHFRRAAEKLNITQAPLSVAIKSLETELGAQLFHRTQRRVSLTQVGAAFRQQASAVLDQLDRSIEEIREMVSGEAGQLRIGFTTASSLLVFFPQIIRAFRTRYPKVDIRLHDLSSQQQIAALENRDIDVGLLRSPQIPVRSDIHFVQILQDPLIVAMHADSPLLAREKLHIADLRGEPMIFYPRNSGVGIHEQFLRLCGEAGFVPNIVQEVRESATIISLAASGLGVAVVPSELQCINVPNIRFKPLADEGAMTYLVMASRAGEASTLVANLRRMVQASIARSTAPVDCVFPSIDVQD</sequence>
<keyword evidence="3" id="KW-0238">DNA-binding</keyword>
<proteinExistence type="inferred from homology"/>
<dbReference type="Gene3D" id="3.40.190.10">
    <property type="entry name" value="Periplasmic binding protein-like II"/>
    <property type="match status" value="2"/>
</dbReference>
<comment type="caution">
    <text evidence="6">The sequence shown here is derived from an EMBL/GenBank/DDBJ whole genome shotgun (WGS) entry which is preliminary data.</text>
</comment>
<protein>
    <submittedName>
        <fullName evidence="6">LysR substrate-binding domain-containing protein</fullName>
    </submittedName>
</protein>
<dbReference type="PANTHER" id="PTHR30346">
    <property type="entry name" value="TRANSCRIPTIONAL DUAL REGULATOR HCAR-RELATED"/>
    <property type="match status" value="1"/>
</dbReference>